<evidence type="ECO:0000313" key="2">
    <source>
        <dbReference type="Proteomes" id="UP000297452"/>
    </source>
</evidence>
<keyword evidence="2" id="KW-1185">Reference proteome</keyword>
<comment type="caution">
    <text evidence="1">The sequence shown here is derived from an EMBL/GenBank/DDBJ whole genome shotgun (WGS) entry which is preliminary data.</text>
</comment>
<accession>A0A4Z1ITU7</accession>
<organism evidence="1 2">
    <name type="scientific">Botryotinia narcissicola</name>
    <dbReference type="NCBI Taxonomy" id="278944"/>
    <lineage>
        <taxon>Eukaryota</taxon>
        <taxon>Fungi</taxon>
        <taxon>Dikarya</taxon>
        <taxon>Ascomycota</taxon>
        <taxon>Pezizomycotina</taxon>
        <taxon>Leotiomycetes</taxon>
        <taxon>Helotiales</taxon>
        <taxon>Sclerotiniaceae</taxon>
        <taxon>Botryotinia</taxon>
    </lineage>
</organism>
<dbReference type="AlphaFoldDB" id="A0A4Z1ITU7"/>
<dbReference type="EMBL" id="PQXJ01000084">
    <property type="protein sequence ID" value="TGO64776.1"/>
    <property type="molecule type" value="Genomic_DNA"/>
</dbReference>
<dbReference type="OrthoDB" id="10273948at2759"/>
<protein>
    <submittedName>
        <fullName evidence="1">Uncharacterized protein</fullName>
    </submittedName>
</protein>
<gene>
    <name evidence="1" type="ORF">BOTNAR_0084g00070</name>
</gene>
<proteinExistence type="predicted"/>
<dbReference type="Proteomes" id="UP000297452">
    <property type="component" value="Unassembled WGS sequence"/>
</dbReference>
<reference evidence="1 2" key="1">
    <citation type="submission" date="2017-12" db="EMBL/GenBank/DDBJ databases">
        <title>Comparative genomics of Botrytis spp.</title>
        <authorList>
            <person name="Valero-Jimenez C.A."/>
            <person name="Tapia P."/>
            <person name="Veloso J."/>
            <person name="Silva-Moreno E."/>
            <person name="Staats M."/>
            <person name="Valdes J.H."/>
            <person name="Van Kan J.A.L."/>
        </authorList>
    </citation>
    <scope>NUCLEOTIDE SEQUENCE [LARGE SCALE GENOMIC DNA]</scope>
    <source>
        <strain evidence="1 2">MUCL2120</strain>
    </source>
</reference>
<name>A0A4Z1ITU7_9HELO</name>
<sequence length="75" mass="8435">MAIYNSFNGPEDSHEFNISALTDGHDETRSKIGNENKQIKMTHQQIGDLFSGNKGELYKKCENGFDSDLTINLQV</sequence>
<evidence type="ECO:0000313" key="1">
    <source>
        <dbReference type="EMBL" id="TGO64776.1"/>
    </source>
</evidence>